<dbReference type="AlphaFoldDB" id="A0A1G7UXH8"/>
<name>A0A1G7UXH8_9PROT</name>
<dbReference type="CDD" id="cd01522">
    <property type="entry name" value="RHOD_1"/>
    <property type="match status" value="1"/>
</dbReference>
<sequence length="140" mass="15504">MAEGYAGDIDPEQTWNLLAEDPNAVLVDVRTNAEWKYVGTPDLADLGKRVVTVQWKVFPEMQVNPVFRQELEAEGVTPDHTLALLCRSGQRSAAAAQALTEAGYRCCYNIAEGFEGDKDTHGHRGTTNGWKVRGLPWTQD</sequence>
<dbReference type="PANTHER" id="PTHR47377:SF1">
    <property type="entry name" value="RHODANESE-LIKE DOMAIN-CONTAINING PROTEIN 4, CHLOROPLASTIC"/>
    <property type="match status" value="1"/>
</dbReference>
<dbReference type="InterPro" id="IPR036873">
    <property type="entry name" value="Rhodanese-like_dom_sf"/>
</dbReference>
<feature type="region of interest" description="Disordered" evidence="1">
    <location>
        <begin position="117"/>
        <end position="140"/>
    </location>
</feature>
<organism evidence="3 4">
    <name type="scientific">Limimonas halophila</name>
    <dbReference type="NCBI Taxonomy" id="1082479"/>
    <lineage>
        <taxon>Bacteria</taxon>
        <taxon>Pseudomonadati</taxon>
        <taxon>Pseudomonadota</taxon>
        <taxon>Alphaproteobacteria</taxon>
        <taxon>Rhodospirillales</taxon>
        <taxon>Rhodovibrionaceae</taxon>
        <taxon>Limimonas</taxon>
    </lineage>
</organism>
<accession>A0A1G7UXH8</accession>
<proteinExistence type="predicted"/>
<feature type="domain" description="Rhodanese" evidence="2">
    <location>
        <begin position="67"/>
        <end position="126"/>
    </location>
</feature>
<dbReference type="PROSITE" id="PS50206">
    <property type="entry name" value="RHODANESE_3"/>
    <property type="match status" value="1"/>
</dbReference>
<dbReference type="Pfam" id="PF00581">
    <property type="entry name" value="Rhodanese"/>
    <property type="match status" value="1"/>
</dbReference>
<evidence type="ECO:0000256" key="1">
    <source>
        <dbReference type="SAM" id="MobiDB-lite"/>
    </source>
</evidence>
<reference evidence="3 4" key="1">
    <citation type="submission" date="2016-10" db="EMBL/GenBank/DDBJ databases">
        <authorList>
            <person name="de Groot N.N."/>
        </authorList>
    </citation>
    <scope>NUCLEOTIDE SEQUENCE [LARGE SCALE GENOMIC DNA]</scope>
    <source>
        <strain evidence="3 4">DSM 25584</strain>
    </source>
</reference>
<protein>
    <submittedName>
        <fullName evidence="3">Rhodanese-related sulfurtransferase</fullName>
    </submittedName>
</protein>
<keyword evidence="4" id="KW-1185">Reference proteome</keyword>
<dbReference type="SMART" id="SM00450">
    <property type="entry name" value="RHOD"/>
    <property type="match status" value="1"/>
</dbReference>
<dbReference type="InterPro" id="IPR044240">
    <property type="entry name" value="STR4-like"/>
</dbReference>
<dbReference type="InterPro" id="IPR001763">
    <property type="entry name" value="Rhodanese-like_dom"/>
</dbReference>
<dbReference type="Gene3D" id="3.40.250.10">
    <property type="entry name" value="Rhodanese-like domain"/>
    <property type="match status" value="1"/>
</dbReference>
<gene>
    <name evidence="3" type="ORF">SAMN05216241_1184</name>
</gene>
<evidence type="ECO:0000259" key="2">
    <source>
        <dbReference type="PROSITE" id="PS50206"/>
    </source>
</evidence>
<dbReference type="EMBL" id="FNCE01000018">
    <property type="protein sequence ID" value="SDG52252.1"/>
    <property type="molecule type" value="Genomic_DNA"/>
</dbReference>
<dbReference type="Proteomes" id="UP000199415">
    <property type="component" value="Unassembled WGS sequence"/>
</dbReference>
<evidence type="ECO:0000313" key="4">
    <source>
        <dbReference type="Proteomes" id="UP000199415"/>
    </source>
</evidence>
<dbReference type="RefSeq" id="WP_090022293.1">
    <property type="nucleotide sequence ID" value="NZ_FNCE01000018.1"/>
</dbReference>
<dbReference type="STRING" id="1082479.SAMN05216241_1184"/>
<dbReference type="PANTHER" id="PTHR47377">
    <property type="entry name" value="RHODANESE-LIKE DOMAIN-CONTAINING PROTEIN 4, CHLOROPLASTIC"/>
    <property type="match status" value="1"/>
</dbReference>
<dbReference type="SUPFAM" id="SSF52821">
    <property type="entry name" value="Rhodanese/Cell cycle control phosphatase"/>
    <property type="match status" value="1"/>
</dbReference>
<evidence type="ECO:0000313" key="3">
    <source>
        <dbReference type="EMBL" id="SDG52252.1"/>
    </source>
</evidence>
<dbReference type="OrthoDB" id="9815890at2"/>
<dbReference type="GO" id="GO:0016740">
    <property type="term" value="F:transferase activity"/>
    <property type="evidence" value="ECO:0007669"/>
    <property type="project" value="UniProtKB-KW"/>
</dbReference>
<keyword evidence="3" id="KW-0808">Transferase</keyword>